<organism evidence="2 3">
    <name type="scientific">Williamsia marianensis</name>
    <dbReference type="NCBI Taxonomy" id="85044"/>
    <lineage>
        <taxon>Bacteria</taxon>
        <taxon>Bacillati</taxon>
        <taxon>Actinomycetota</taxon>
        <taxon>Actinomycetes</taxon>
        <taxon>Mycobacteriales</taxon>
        <taxon>Nocardiaceae</taxon>
        <taxon>Williamsia</taxon>
    </lineage>
</organism>
<dbReference type="Gene3D" id="3.40.50.720">
    <property type="entry name" value="NAD(P)-binding Rossmann-like Domain"/>
    <property type="match status" value="1"/>
</dbReference>
<name>A0A2G3PSV1_WILMA</name>
<dbReference type="GO" id="GO:0004029">
    <property type="term" value="F:aldehyde dehydrogenase (NAD+) activity"/>
    <property type="evidence" value="ECO:0007669"/>
    <property type="project" value="TreeGrafter"/>
</dbReference>
<dbReference type="InterPro" id="IPR001509">
    <property type="entry name" value="Epimerase_deHydtase"/>
</dbReference>
<accession>A0A2G3PSV1</accession>
<sequence>MRIAITGASGNLGTALLSELAGSGHDLIGIARRIPQSVPPYDSARWLAIDVGGRHAVRQLTAAFEGVDAVVHLAWQFQPSHRVGQLRATGVQGTGNVLAASAAAGIGHLVHMSSGAVYSSVDDHRAVDESWSRSGVKESVYSIGKVDAERSIDEWEQTHPNTPPVARLRPGFIGQGGIGAELLRYALPGYFPAGLLKALPIVPLDRSLTIPAVHARDVAVAIGTIIDRRAHGAFNLAADPPVTAADIAAALGARLVHVPKPVVAGAVALSWRLHVQPVDRGWIELAYQVPLLDCTRARQELDWAPRFSGTETIEQSVDAVLESEDGASPPLRRRNLIGEVGKVLSGRGVATRDKA</sequence>
<protein>
    <submittedName>
        <fullName evidence="2">Epimerase</fullName>
    </submittedName>
</protein>
<dbReference type="PANTHER" id="PTHR48079:SF6">
    <property type="entry name" value="NAD(P)-BINDING DOMAIN-CONTAINING PROTEIN-RELATED"/>
    <property type="match status" value="1"/>
</dbReference>
<dbReference type="GO" id="GO:0005737">
    <property type="term" value="C:cytoplasm"/>
    <property type="evidence" value="ECO:0007669"/>
    <property type="project" value="TreeGrafter"/>
</dbReference>
<dbReference type="Proteomes" id="UP000225108">
    <property type="component" value="Unassembled WGS sequence"/>
</dbReference>
<dbReference type="InterPro" id="IPR051783">
    <property type="entry name" value="NAD(P)-dependent_oxidoreduct"/>
</dbReference>
<dbReference type="InterPro" id="IPR036291">
    <property type="entry name" value="NAD(P)-bd_dom_sf"/>
</dbReference>
<dbReference type="EMBL" id="PEBD01000004">
    <property type="protein sequence ID" value="PHV68803.1"/>
    <property type="molecule type" value="Genomic_DNA"/>
</dbReference>
<feature type="domain" description="NAD-dependent epimerase/dehydratase" evidence="1">
    <location>
        <begin position="3"/>
        <end position="236"/>
    </location>
</feature>
<dbReference type="PANTHER" id="PTHR48079">
    <property type="entry name" value="PROTEIN YEEZ"/>
    <property type="match status" value="1"/>
</dbReference>
<proteinExistence type="predicted"/>
<evidence type="ECO:0000313" key="3">
    <source>
        <dbReference type="Proteomes" id="UP000225108"/>
    </source>
</evidence>
<dbReference type="SUPFAM" id="SSF51735">
    <property type="entry name" value="NAD(P)-binding Rossmann-fold domains"/>
    <property type="match status" value="1"/>
</dbReference>
<dbReference type="Pfam" id="PF01370">
    <property type="entry name" value="Epimerase"/>
    <property type="match status" value="1"/>
</dbReference>
<gene>
    <name evidence="2" type="ORF">CSW57_06515</name>
</gene>
<reference evidence="2 3" key="1">
    <citation type="submission" date="2017-10" db="EMBL/GenBank/DDBJ databases">
        <title>The draft genome sequence of Williamsia sp. BULT 1.1 isolated from the semi-arid grassland soils from South Africa.</title>
        <authorList>
            <person name="Kabwe M.H."/>
            <person name="Govender N."/>
            <person name="Mutseka Lunga P."/>
            <person name="Vikram S."/>
            <person name="Makhalanyane T.P."/>
        </authorList>
    </citation>
    <scope>NUCLEOTIDE SEQUENCE [LARGE SCALE GENOMIC DNA]</scope>
    <source>
        <strain evidence="2 3">BULT 1.1</strain>
    </source>
</reference>
<evidence type="ECO:0000313" key="2">
    <source>
        <dbReference type="EMBL" id="PHV68803.1"/>
    </source>
</evidence>
<comment type="caution">
    <text evidence="2">The sequence shown here is derived from an EMBL/GenBank/DDBJ whole genome shotgun (WGS) entry which is preliminary data.</text>
</comment>
<dbReference type="RefSeq" id="WP_099381894.1">
    <property type="nucleotide sequence ID" value="NZ_PEBD01000004.1"/>
</dbReference>
<evidence type="ECO:0000259" key="1">
    <source>
        <dbReference type="Pfam" id="PF01370"/>
    </source>
</evidence>
<dbReference type="AlphaFoldDB" id="A0A2G3PSV1"/>